<dbReference type="STRING" id="23.BEL05_11965"/>
<feature type="chain" id="PRO_5009179290" description="DUF3352 domain-containing protein" evidence="1">
    <location>
        <begin position="20"/>
        <end position="571"/>
    </location>
</feature>
<gene>
    <name evidence="2" type="ORF">BEL05_11965</name>
</gene>
<reference evidence="2 3" key="1">
    <citation type="submission" date="2016-07" db="EMBL/GenBank/DDBJ databases">
        <title>Whole-genome of two Shewanella species isolated from a digestive organ of sea cucumber Apostichopus japonicus Selenka 1867.</title>
        <authorList>
            <person name="Hong H.-H."/>
            <person name="Choi H."/>
            <person name="Cheon S."/>
            <person name="Oh J.-S."/>
            <person name="Lee H.-G."/>
            <person name="Park C."/>
        </authorList>
    </citation>
    <scope>NUCLEOTIDE SEQUENCE [LARGE SCALE GENOMIC DNA]</scope>
    <source>
        <strain evidence="2 3">CSB03KR</strain>
    </source>
</reference>
<evidence type="ECO:0000313" key="3">
    <source>
        <dbReference type="Proteomes" id="UP000095230"/>
    </source>
</evidence>
<organism evidence="2 3">
    <name type="scientific">Shewanella colwelliana</name>
    <name type="common">Alteromonas colwelliana</name>
    <dbReference type="NCBI Taxonomy" id="23"/>
    <lineage>
        <taxon>Bacteria</taxon>
        <taxon>Pseudomonadati</taxon>
        <taxon>Pseudomonadota</taxon>
        <taxon>Gammaproteobacteria</taxon>
        <taxon>Alteromonadales</taxon>
        <taxon>Shewanellaceae</taxon>
        <taxon>Shewanella</taxon>
    </lineage>
</organism>
<keyword evidence="1" id="KW-0732">Signal</keyword>
<dbReference type="EMBL" id="MCBT01000013">
    <property type="protein sequence ID" value="OEG74889.1"/>
    <property type="molecule type" value="Genomic_DNA"/>
</dbReference>
<dbReference type="OrthoDB" id="5750169at2"/>
<proteinExistence type="predicted"/>
<feature type="signal peptide" evidence="1">
    <location>
        <begin position="1"/>
        <end position="19"/>
    </location>
</feature>
<name>A0A1E5IWD9_SHECO</name>
<sequence length="571" mass="62308">MKKALVAAAVIAIGAGAYWATQNGTEQQPGHAALAYVPADTPVFSAQFTPFPLKDYIDSIPDAQKQYPQELQALMQDENEPRAKFFFGLFNRYMQGMKDGQTFVTTFGLPEDLTSYFYTLGALPVLKLDIANPEVFWALLDSIEAESGLNHEMRKLAQVDYRAYPLTEPGEEEQIDLVFAIDNGMLTITLATSFSDPALLETALGIKPVTNPISESGIIEDIFAKHGFLKDGVSYINHQELVKAITTQDGNQLAKQLTHLFTMVNDDPFVELRSEVCNRELNGIAANWPRTVMGYTEFAVKDKQTTMGFSTVIESNNQVIMGALSQIRGFLPAYTQDVKTSVFSMGLGVDVNQFVPAISKVWDDLLTPQYECAPLQQMQAQMQGQSPAMLGMFTGMANGVKGLSMSLMDYELSDATQQIELKGLDAIVTLSADDPATLFNMVKPFAPELANVQLPSDGSAIDLSAALGLPPTLGVSAKMAVKGNHLAVYSGEKSQAIAEALTAEPLTSNGLVTMSADYGKMFKPMMTLMAMSGEPVPPEFESLKDYNMKLKVDMDVNAQGIVIDSWVQTHQ</sequence>
<evidence type="ECO:0008006" key="4">
    <source>
        <dbReference type="Google" id="ProtNLM"/>
    </source>
</evidence>
<evidence type="ECO:0000256" key="1">
    <source>
        <dbReference type="SAM" id="SignalP"/>
    </source>
</evidence>
<dbReference type="AlphaFoldDB" id="A0A1E5IWD9"/>
<protein>
    <recommendedName>
        <fullName evidence="4">DUF3352 domain-containing protein</fullName>
    </recommendedName>
</protein>
<comment type="caution">
    <text evidence="2">The sequence shown here is derived from an EMBL/GenBank/DDBJ whole genome shotgun (WGS) entry which is preliminary data.</text>
</comment>
<dbReference type="Proteomes" id="UP000095230">
    <property type="component" value="Unassembled WGS sequence"/>
</dbReference>
<dbReference type="RefSeq" id="WP_069670451.1">
    <property type="nucleotide sequence ID" value="NZ_MCBT01000013.1"/>
</dbReference>
<evidence type="ECO:0000313" key="2">
    <source>
        <dbReference type="EMBL" id="OEG74889.1"/>
    </source>
</evidence>
<accession>A0A1E5IWD9</accession>